<reference evidence="4" key="1">
    <citation type="submission" date="2017-02" db="UniProtKB">
        <authorList>
            <consortium name="WormBaseParasite"/>
        </authorList>
    </citation>
    <scope>IDENTIFICATION</scope>
</reference>
<dbReference type="GO" id="GO:0080025">
    <property type="term" value="F:phosphatidylinositol-3,5-bisphosphate binding"/>
    <property type="evidence" value="ECO:0007669"/>
    <property type="project" value="TreeGrafter"/>
</dbReference>
<evidence type="ECO:0000313" key="4">
    <source>
        <dbReference type="WBParaSite" id="EVEC_0000747701-mRNA-1"/>
    </source>
</evidence>
<feature type="domain" description="AP180 N-terminal homology (ANTH)" evidence="1">
    <location>
        <begin position="10"/>
        <end position="118"/>
    </location>
</feature>
<evidence type="ECO:0000313" key="3">
    <source>
        <dbReference type="Proteomes" id="UP000274131"/>
    </source>
</evidence>
<evidence type="ECO:0000259" key="1">
    <source>
        <dbReference type="Pfam" id="PF07651"/>
    </source>
</evidence>
<dbReference type="AlphaFoldDB" id="A0A0N4VAI4"/>
<dbReference type="GO" id="GO:0048268">
    <property type="term" value="P:clathrin coat assembly"/>
    <property type="evidence" value="ECO:0007669"/>
    <property type="project" value="TreeGrafter"/>
</dbReference>
<dbReference type="GO" id="GO:0032051">
    <property type="term" value="F:clathrin light chain binding"/>
    <property type="evidence" value="ECO:0007669"/>
    <property type="project" value="TreeGrafter"/>
</dbReference>
<dbReference type="GO" id="GO:0051015">
    <property type="term" value="F:actin filament binding"/>
    <property type="evidence" value="ECO:0007669"/>
    <property type="project" value="TreeGrafter"/>
</dbReference>
<accession>A0A0N4VAI4</accession>
<protein>
    <submittedName>
        <fullName evidence="4">ANTH domain-containing protein</fullName>
    </submittedName>
</protein>
<dbReference type="GO" id="GO:0035615">
    <property type="term" value="F:clathrin adaptor activity"/>
    <property type="evidence" value="ECO:0007669"/>
    <property type="project" value="TreeGrafter"/>
</dbReference>
<sequence>MNQLYVCCFEMLDQMDNLLRLPFIVFDLIEAPLEQKLVFNQVQCLLAPLAPVLVDVSVLYRYLLQLLFKLRQGITNETFKTQGDRFHSVYAKTKLFIEKASSFGYLRALVKVPSFPKPEPASELNVCQIIEAAEVSDVTAKSTAGMIVCLEDTLNAERPSLDFCNLHSLPHQNLSQSQRHEKQATEQTLIPLKLFQSLKSFSDANPKSPKLNHGRSEETERLKYELEELKVDFLTFFAAFPLLCYLTEVGLEGERPISV</sequence>
<keyword evidence="3" id="KW-1185">Reference proteome</keyword>
<dbReference type="PANTHER" id="PTHR10407">
    <property type="entry name" value="HUNTINGTIN INTERACTING PROTEIN 1"/>
    <property type="match status" value="1"/>
</dbReference>
<reference evidence="2 3" key="2">
    <citation type="submission" date="2018-10" db="EMBL/GenBank/DDBJ databases">
        <authorList>
            <consortium name="Pathogen Informatics"/>
        </authorList>
    </citation>
    <scope>NUCLEOTIDE SEQUENCE [LARGE SCALE GENOMIC DNA]</scope>
</reference>
<name>A0A0N4VAI4_ENTVE</name>
<dbReference type="GO" id="GO:0030136">
    <property type="term" value="C:clathrin-coated vesicle"/>
    <property type="evidence" value="ECO:0007669"/>
    <property type="project" value="TreeGrafter"/>
</dbReference>
<dbReference type="GO" id="GO:0006897">
    <property type="term" value="P:endocytosis"/>
    <property type="evidence" value="ECO:0007669"/>
    <property type="project" value="InterPro"/>
</dbReference>
<dbReference type="PANTHER" id="PTHR10407:SF15">
    <property type="entry name" value="HUNTINGTIN INTERACTING PROTEIN 1"/>
    <property type="match status" value="1"/>
</dbReference>
<dbReference type="EMBL" id="UXUI01008733">
    <property type="protein sequence ID" value="VDD92247.1"/>
    <property type="molecule type" value="Genomic_DNA"/>
</dbReference>
<dbReference type="GO" id="GO:0007015">
    <property type="term" value="P:actin filament organization"/>
    <property type="evidence" value="ECO:0007669"/>
    <property type="project" value="TreeGrafter"/>
</dbReference>
<organism evidence="4">
    <name type="scientific">Enterobius vermicularis</name>
    <name type="common">Human pinworm</name>
    <dbReference type="NCBI Taxonomy" id="51028"/>
    <lineage>
        <taxon>Eukaryota</taxon>
        <taxon>Metazoa</taxon>
        <taxon>Ecdysozoa</taxon>
        <taxon>Nematoda</taxon>
        <taxon>Chromadorea</taxon>
        <taxon>Rhabditida</taxon>
        <taxon>Spirurina</taxon>
        <taxon>Oxyuridomorpha</taxon>
        <taxon>Oxyuroidea</taxon>
        <taxon>Oxyuridae</taxon>
        <taxon>Enterobius</taxon>
    </lineage>
</organism>
<dbReference type="STRING" id="51028.A0A0N4VAI4"/>
<proteinExistence type="predicted"/>
<dbReference type="GO" id="GO:0043325">
    <property type="term" value="F:phosphatidylinositol-3,4-bisphosphate binding"/>
    <property type="evidence" value="ECO:0007669"/>
    <property type="project" value="TreeGrafter"/>
</dbReference>
<dbReference type="InterPro" id="IPR011417">
    <property type="entry name" value="ANTH_dom"/>
</dbReference>
<dbReference type="WBParaSite" id="EVEC_0000747701-mRNA-1">
    <property type="protein sequence ID" value="EVEC_0000747701-mRNA-1"/>
    <property type="gene ID" value="EVEC_0000747701"/>
</dbReference>
<gene>
    <name evidence="2" type="ORF">EVEC_LOCUS6998</name>
</gene>
<dbReference type="InterPro" id="IPR030224">
    <property type="entry name" value="Sla2_fam"/>
</dbReference>
<dbReference type="GO" id="GO:0030864">
    <property type="term" value="C:cortical actin cytoskeleton"/>
    <property type="evidence" value="ECO:0007669"/>
    <property type="project" value="TreeGrafter"/>
</dbReference>
<dbReference type="Pfam" id="PF07651">
    <property type="entry name" value="ANTH"/>
    <property type="match status" value="1"/>
</dbReference>
<evidence type="ECO:0000313" key="2">
    <source>
        <dbReference type="EMBL" id="VDD92247.1"/>
    </source>
</evidence>
<dbReference type="Proteomes" id="UP000274131">
    <property type="component" value="Unassembled WGS sequence"/>
</dbReference>